<dbReference type="Pfam" id="PF00071">
    <property type="entry name" value="Ras"/>
    <property type="match status" value="1"/>
</dbReference>
<dbReference type="Ensembl" id="ENSSGRT00000043026.1">
    <property type="protein sequence ID" value="ENSSGRP00000040140.1"/>
    <property type="gene ID" value="ENSSGRG00000021894.1"/>
</dbReference>
<evidence type="ECO:0000313" key="5">
    <source>
        <dbReference type="Ensembl" id="ENSSGRP00000040140.1"/>
    </source>
</evidence>
<keyword evidence="6" id="KW-1185">Reference proteome</keyword>
<dbReference type="InterPro" id="IPR001806">
    <property type="entry name" value="Small_GTPase"/>
</dbReference>
<keyword evidence="3" id="KW-0342">GTP-binding</keyword>
<dbReference type="InterPro" id="IPR027417">
    <property type="entry name" value="P-loop_NTPase"/>
</dbReference>
<accession>A0A672MSL1</accession>
<dbReference type="GO" id="GO:0005525">
    <property type="term" value="F:GTP binding"/>
    <property type="evidence" value="ECO:0007669"/>
    <property type="project" value="UniProtKB-KW"/>
</dbReference>
<dbReference type="Proteomes" id="UP000472262">
    <property type="component" value="Unassembled WGS sequence"/>
</dbReference>
<reference evidence="5" key="1">
    <citation type="submission" date="2025-08" db="UniProtKB">
        <authorList>
            <consortium name="Ensembl"/>
        </authorList>
    </citation>
    <scope>IDENTIFICATION</scope>
</reference>
<reference evidence="5" key="2">
    <citation type="submission" date="2025-09" db="UniProtKB">
        <authorList>
            <consortium name="Ensembl"/>
        </authorList>
    </citation>
    <scope>IDENTIFICATION</scope>
</reference>
<dbReference type="SMART" id="SM00175">
    <property type="entry name" value="RAB"/>
    <property type="match status" value="1"/>
</dbReference>
<dbReference type="Gene3D" id="3.40.50.300">
    <property type="entry name" value="P-loop containing nucleotide triphosphate hydrolases"/>
    <property type="match status" value="1"/>
</dbReference>
<feature type="region of interest" description="Disordered" evidence="4">
    <location>
        <begin position="87"/>
        <end position="119"/>
    </location>
</feature>
<organism evidence="5 6">
    <name type="scientific">Sinocyclocheilus grahami</name>
    <name type="common">Dianchi golden-line fish</name>
    <name type="synonym">Barbus grahami</name>
    <dbReference type="NCBI Taxonomy" id="75366"/>
    <lineage>
        <taxon>Eukaryota</taxon>
        <taxon>Metazoa</taxon>
        <taxon>Chordata</taxon>
        <taxon>Craniata</taxon>
        <taxon>Vertebrata</taxon>
        <taxon>Euteleostomi</taxon>
        <taxon>Actinopterygii</taxon>
        <taxon>Neopterygii</taxon>
        <taxon>Teleostei</taxon>
        <taxon>Ostariophysi</taxon>
        <taxon>Cypriniformes</taxon>
        <taxon>Cyprinidae</taxon>
        <taxon>Cyprininae</taxon>
        <taxon>Sinocyclocheilus</taxon>
    </lineage>
</organism>
<protein>
    <submittedName>
        <fullName evidence="5">RAB5A, member RAS oncogene family, b</fullName>
    </submittedName>
</protein>
<evidence type="ECO:0000256" key="1">
    <source>
        <dbReference type="ARBA" id="ARBA00006270"/>
    </source>
</evidence>
<evidence type="ECO:0000313" key="6">
    <source>
        <dbReference type="Proteomes" id="UP000472262"/>
    </source>
</evidence>
<dbReference type="PRINTS" id="PR00449">
    <property type="entry name" value="RASTRNSFRMNG"/>
</dbReference>
<evidence type="ECO:0000256" key="2">
    <source>
        <dbReference type="ARBA" id="ARBA00022741"/>
    </source>
</evidence>
<evidence type="ECO:0000256" key="4">
    <source>
        <dbReference type="SAM" id="MobiDB-lite"/>
    </source>
</evidence>
<keyword evidence="2" id="KW-0547">Nucleotide-binding</keyword>
<evidence type="ECO:0000256" key="3">
    <source>
        <dbReference type="ARBA" id="ARBA00023134"/>
    </source>
</evidence>
<dbReference type="GO" id="GO:0003924">
    <property type="term" value="F:GTPase activity"/>
    <property type="evidence" value="ECO:0007669"/>
    <property type="project" value="InterPro"/>
</dbReference>
<sequence>MFFCLFFFQESFARAKNWVKELQRQASPNIVIALAGNKADLANKRALDCQDAQSYADDNSLLFMETSAKTSMNVNEIFMAIAKKLPKNEPQPVGANTGRNRGVDLTETAQPAKGPCCSN</sequence>
<name>A0A672MSL1_SINGR</name>
<dbReference type="AlphaFoldDB" id="A0A672MSL1"/>
<comment type="similarity">
    <text evidence="1">Belongs to the small GTPase superfamily. Rab family.</text>
</comment>
<proteinExistence type="inferred from homology"/>
<dbReference type="SUPFAM" id="SSF52540">
    <property type="entry name" value="P-loop containing nucleoside triphosphate hydrolases"/>
    <property type="match status" value="1"/>
</dbReference>
<dbReference type="PANTHER" id="PTHR47978">
    <property type="match status" value="1"/>
</dbReference>
<dbReference type="PROSITE" id="PS51419">
    <property type="entry name" value="RAB"/>
    <property type="match status" value="1"/>
</dbReference>